<evidence type="ECO:0000313" key="7">
    <source>
        <dbReference type="EMBL" id="KAG5202905.1"/>
    </source>
</evidence>
<dbReference type="PANTHER" id="PTHR11847:SF4">
    <property type="entry name" value="LARGE RIBOSOMAL SUBUNIT PROTEIN EL15"/>
    <property type="match status" value="1"/>
</dbReference>
<dbReference type="GO" id="GO:0002181">
    <property type="term" value="P:cytoplasmic translation"/>
    <property type="evidence" value="ECO:0007669"/>
    <property type="project" value="TreeGrafter"/>
</dbReference>
<evidence type="ECO:0000256" key="3">
    <source>
        <dbReference type="ARBA" id="ARBA00023274"/>
    </source>
</evidence>
<comment type="similarity">
    <text evidence="1 6">Belongs to the eukaryotic ribosomal protein eL15 family.</text>
</comment>
<evidence type="ECO:0000256" key="2">
    <source>
        <dbReference type="ARBA" id="ARBA00022980"/>
    </source>
</evidence>
<keyword evidence="2 6" id="KW-0689">Ribosomal protein</keyword>
<dbReference type="Gene3D" id="3.40.1120.10">
    <property type="entry name" value="Ribosomal protein l15e"/>
    <property type="match status" value="1"/>
</dbReference>
<proteinExistence type="inferred from homology"/>
<dbReference type="EMBL" id="JAEMGP010000011">
    <property type="protein sequence ID" value="KAG5202905.1"/>
    <property type="molecule type" value="Genomic_DNA"/>
</dbReference>
<dbReference type="InterPro" id="IPR024794">
    <property type="entry name" value="Rbsml_eL15_core_dom_sf"/>
</dbReference>
<dbReference type="InterPro" id="IPR012678">
    <property type="entry name" value="Ribosomal_uL23/eL15/eS24_sf"/>
</dbReference>
<evidence type="ECO:0000313" key="8">
    <source>
        <dbReference type="Proteomes" id="UP000664991"/>
    </source>
</evidence>
<evidence type="ECO:0000256" key="5">
    <source>
        <dbReference type="ARBA" id="ARBA00046623"/>
    </source>
</evidence>
<name>A0A835ZW77_SHEEP</name>
<organism evidence="7 8">
    <name type="scientific">Ovis aries</name>
    <name type="common">Sheep</name>
    <dbReference type="NCBI Taxonomy" id="9940"/>
    <lineage>
        <taxon>Eukaryota</taxon>
        <taxon>Metazoa</taxon>
        <taxon>Chordata</taxon>
        <taxon>Craniata</taxon>
        <taxon>Vertebrata</taxon>
        <taxon>Euteleostomi</taxon>
        <taxon>Mammalia</taxon>
        <taxon>Eutheria</taxon>
        <taxon>Laurasiatheria</taxon>
        <taxon>Artiodactyla</taxon>
        <taxon>Ruminantia</taxon>
        <taxon>Pecora</taxon>
        <taxon>Bovidae</taxon>
        <taxon>Caprinae</taxon>
        <taxon>Ovis</taxon>
    </lineage>
</organism>
<gene>
    <name evidence="7" type="ORF">JEQ12_002488</name>
</gene>
<dbReference type="AlphaFoldDB" id="A0A835ZW77"/>
<evidence type="ECO:0000256" key="1">
    <source>
        <dbReference type="ARBA" id="ARBA00006857"/>
    </source>
</evidence>
<reference evidence="7 8" key="1">
    <citation type="submission" date="2020-12" db="EMBL/GenBank/DDBJ databases">
        <title>De novo assembly of Tibetan sheep genome.</title>
        <authorList>
            <person name="Li X."/>
        </authorList>
    </citation>
    <scope>NUCLEOTIDE SEQUENCE [LARGE SCALE GENOMIC DNA]</scope>
    <source>
        <tissue evidence="7">Heart</tissue>
    </source>
</reference>
<comment type="caution">
    <text evidence="7">The sequence shown here is derived from an EMBL/GenBank/DDBJ whole genome shotgun (WGS) entry which is preliminary data.</text>
</comment>
<accession>A0A835ZW77</accession>
<dbReference type="Proteomes" id="UP000664991">
    <property type="component" value="Unassembled WGS sequence"/>
</dbReference>
<dbReference type="InterPro" id="IPR000439">
    <property type="entry name" value="Ribosomal_eL15"/>
</dbReference>
<dbReference type="SMART" id="SM01384">
    <property type="entry name" value="Ribosomal_L15e"/>
    <property type="match status" value="1"/>
</dbReference>
<dbReference type="SUPFAM" id="SSF54189">
    <property type="entry name" value="Ribosomal proteins S24e, L23 and L15e"/>
    <property type="match status" value="1"/>
</dbReference>
<sequence>MGAHQYIQELWRKQQSGVMRFLLRVRCWQYRQLSELPGAPRPTQPDKARRLGYKAKQVYVICRIHVHRGGRKRPFPKGATYGKPVHHGVNQLKFAPSLQSVAEERAGRHCGP</sequence>
<evidence type="ECO:0000256" key="6">
    <source>
        <dbReference type="RuleBase" id="RU000663"/>
    </source>
</evidence>
<protein>
    <recommendedName>
        <fullName evidence="6">Ribosomal protein L15</fullName>
    </recommendedName>
</protein>
<dbReference type="PANTHER" id="PTHR11847">
    <property type="entry name" value="RIBOSOMAL PROTEIN L15"/>
    <property type="match status" value="1"/>
</dbReference>
<comment type="subunit">
    <text evidence="5">Component of the large ribosomal subunit. Interacts with IFIT1 (via TPR repeats 1-4).</text>
</comment>
<dbReference type="Pfam" id="PF00827">
    <property type="entry name" value="Ribosomal_L15e"/>
    <property type="match status" value="1"/>
</dbReference>
<comment type="function">
    <text evidence="4">Component of the large ribosomal subunit. The ribosome is a large ribonucleoprotein complex responsible for the synthesis of proteins in the cell.</text>
</comment>
<dbReference type="GO" id="GO:0022625">
    <property type="term" value="C:cytosolic large ribosomal subunit"/>
    <property type="evidence" value="ECO:0007669"/>
    <property type="project" value="TreeGrafter"/>
</dbReference>
<dbReference type="GO" id="GO:0003723">
    <property type="term" value="F:RNA binding"/>
    <property type="evidence" value="ECO:0007669"/>
    <property type="project" value="TreeGrafter"/>
</dbReference>
<dbReference type="GO" id="GO:0003735">
    <property type="term" value="F:structural constituent of ribosome"/>
    <property type="evidence" value="ECO:0007669"/>
    <property type="project" value="InterPro"/>
</dbReference>
<evidence type="ECO:0000256" key="4">
    <source>
        <dbReference type="ARBA" id="ARBA00034092"/>
    </source>
</evidence>
<keyword evidence="3 6" id="KW-0687">Ribonucleoprotein</keyword>